<evidence type="ECO:0000256" key="3">
    <source>
        <dbReference type="ARBA" id="ARBA00022679"/>
    </source>
</evidence>
<dbReference type="GO" id="GO:0001678">
    <property type="term" value="P:intracellular glucose homeostasis"/>
    <property type="evidence" value="ECO:0007669"/>
    <property type="project" value="InterPro"/>
</dbReference>
<dbReference type="GO" id="GO:0004340">
    <property type="term" value="F:glucokinase activity"/>
    <property type="evidence" value="ECO:0007669"/>
    <property type="project" value="TreeGrafter"/>
</dbReference>
<dbReference type="Gene3D" id="1.10.287.1250">
    <property type="match status" value="1"/>
</dbReference>
<protein>
    <recommendedName>
        <fullName evidence="8">Phosphotransferase</fullName>
        <ecNumber evidence="8">2.7.1.-</ecNumber>
    </recommendedName>
</protein>
<keyword evidence="3 8" id="KW-0808">Transferase</keyword>
<dbReference type="Proteomes" id="UP000799772">
    <property type="component" value="Unassembled WGS sequence"/>
</dbReference>
<evidence type="ECO:0000256" key="6">
    <source>
        <dbReference type="ARBA" id="ARBA00022840"/>
    </source>
</evidence>
<evidence type="ECO:0000313" key="11">
    <source>
        <dbReference type="EMBL" id="KAF2097188.1"/>
    </source>
</evidence>
<dbReference type="GO" id="GO:0006006">
    <property type="term" value="P:glucose metabolic process"/>
    <property type="evidence" value="ECO:0007669"/>
    <property type="project" value="TreeGrafter"/>
</dbReference>
<dbReference type="InterPro" id="IPR022673">
    <property type="entry name" value="Hexokinase_C"/>
</dbReference>
<dbReference type="InterPro" id="IPR043129">
    <property type="entry name" value="ATPase_NBD"/>
</dbReference>
<dbReference type="EMBL" id="ML978128">
    <property type="protein sequence ID" value="KAF2097188.1"/>
    <property type="molecule type" value="Genomic_DNA"/>
</dbReference>
<reference evidence="11" key="1">
    <citation type="journal article" date="2020" name="Stud. Mycol.">
        <title>101 Dothideomycetes genomes: a test case for predicting lifestyles and emergence of pathogens.</title>
        <authorList>
            <person name="Haridas S."/>
            <person name="Albert R."/>
            <person name="Binder M."/>
            <person name="Bloem J."/>
            <person name="Labutti K."/>
            <person name="Salamov A."/>
            <person name="Andreopoulos B."/>
            <person name="Baker S."/>
            <person name="Barry K."/>
            <person name="Bills G."/>
            <person name="Bluhm B."/>
            <person name="Cannon C."/>
            <person name="Castanera R."/>
            <person name="Culley D."/>
            <person name="Daum C."/>
            <person name="Ezra D."/>
            <person name="Gonzalez J."/>
            <person name="Henrissat B."/>
            <person name="Kuo A."/>
            <person name="Liang C."/>
            <person name="Lipzen A."/>
            <person name="Lutzoni F."/>
            <person name="Magnuson J."/>
            <person name="Mondo S."/>
            <person name="Nolan M."/>
            <person name="Ohm R."/>
            <person name="Pangilinan J."/>
            <person name="Park H.-J."/>
            <person name="Ramirez L."/>
            <person name="Alfaro M."/>
            <person name="Sun H."/>
            <person name="Tritt A."/>
            <person name="Yoshinaga Y."/>
            <person name="Zwiers L.-H."/>
            <person name="Turgeon B."/>
            <person name="Goodwin S."/>
            <person name="Spatafora J."/>
            <person name="Crous P."/>
            <person name="Grigoriev I."/>
        </authorList>
    </citation>
    <scope>NUCLEOTIDE SEQUENCE</scope>
    <source>
        <strain evidence="11">CBS 133067</strain>
    </source>
</reference>
<accession>A0A9P4IBX1</accession>
<dbReference type="Gene3D" id="3.40.367.20">
    <property type="match status" value="1"/>
</dbReference>
<evidence type="ECO:0000256" key="1">
    <source>
        <dbReference type="ARBA" id="ARBA00004888"/>
    </source>
</evidence>
<comment type="pathway">
    <text evidence="1">Carbohydrate degradation; glycolysis; D-glyceraldehyde 3-phosphate and glycerone phosphate from D-glucose: step 1/4.</text>
</comment>
<keyword evidence="6 8" id="KW-0067">ATP-binding</keyword>
<dbReference type="FunFam" id="3.30.420.40:FF:000034">
    <property type="entry name" value="Phosphotransferase"/>
    <property type="match status" value="1"/>
</dbReference>
<evidence type="ECO:0000256" key="7">
    <source>
        <dbReference type="ARBA" id="ARBA00023152"/>
    </source>
</evidence>
<evidence type="ECO:0000256" key="5">
    <source>
        <dbReference type="ARBA" id="ARBA00022777"/>
    </source>
</evidence>
<dbReference type="Pfam" id="PF03727">
    <property type="entry name" value="Hexokinase_2"/>
    <property type="match status" value="1"/>
</dbReference>
<keyword evidence="7 8" id="KW-0324">Glycolysis</keyword>
<dbReference type="Gene3D" id="3.30.420.40">
    <property type="match status" value="1"/>
</dbReference>
<gene>
    <name evidence="11" type="ORF">NA57DRAFT_41578</name>
</gene>
<dbReference type="GO" id="GO:0005536">
    <property type="term" value="F:D-glucose binding"/>
    <property type="evidence" value="ECO:0007669"/>
    <property type="project" value="InterPro"/>
</dbReference>
<dbReference type="GO" id="GO:0005739">
    <property type="term" value="C:mitochondrion"/>
    <property type="evidence" value="ECO:0007669"/>
    <property type="project" value="TreeGrafter"/>
</dbReference>
<proteinExistence type="inferred from homology"/>
<dbReference type="AlphaFoldDB" id="A0A9P4IBX1"/>
<dbReference type="InterPro" id="IPR022672">
    <property type="entry name" value="Hexokinase_N"/>
</dbReference>
<dbReference type="Pfam" id="PF00349">
    <property type="entry name" value="Hexokinase_1"/>
    <property type="match status" value="1"/>
</dbReference>
<dbReference type="GO" id="GO:0008865">
    <property type="term" value="F:fructokinase activity"/>
    <property type="evidence" value="ECO:0007669"/>
    <property type="project" value="TreeGrafter"/>
</dbReference>
<evidence type="ECO:0000313" key="12">
    <source>
        <dbReference type="Proteomes" id="UP000799772"/>
    </source>
</evidence>
<dbReference type="GO" id="GO:0005829">
    <property type="term" value="C:cytosol"/>
    <property type="evidence" value="ECO:0007669"/>
    <property type="project" value="TreeGrafter"/>
</dbReference>
<dbReference type="PRINTS" id="PR00475">
    <property type="entry name" value="HEXOKINASE"/>
</dbReference>
<organism evidence="11 12">
    <name type="scientific">Rhizodiscina lignyota</name>
    <dbReference type="NCBI Taxonomy" id="1504668"/>
    <lineage>
        <taxon>Eukaryota</taxon>
        <taxon>Fungi</taxon>
        <taxon>Dikarya</taxon>
        <taxon>Ascomycota</taxon>
        <taxon>Pezizomycotina</taxon>
        <taxon>Dothideomycetes</taxon>
        <taxon>Pleosporomycetidae</taxon>
        <taxon>Aulographales</taxon>
        <taxon>Rhizodiscinaceae</taxon>
        <taxon>Rhizodiscina</taxon>
    </lineage>
</organism>
<dbReference type="PANTHER" id="PTHR19443">
    <property type="entry name" value="HEXOKINASE"/>
    <property type="match status" value="1"/>
</dbReference>
<dbReference type="GO" id="GO:0006096">
    <property type="term" value="P:glycolytic process"/>
    <property type="evidence" value="ECO:0007669"/>
    <property type="project" value="UniProtKB-KW"/>
</dbReference>
<evidence type="ECO:0000256" key="2">
    <source>
        <dbReference type="ARBA" id="ARBA00009225"/>
    </source>
</evidence>
<feature type="domain" description="Hexokinase C-terminal" evidence="10">
    <location>
        <begin position="239"/>
        <end position="504"/>
    </location>
</feature>
<dbReference type="GO" id="GO:0005524">
    <property type="term" value="F:ATP binding"/>
    <property type="evidence" value="ECO:0007669"/>
    <property type="project" value="UniProtKB-UniRule"/>
</dbReference>
<dbReference type="SUPFAM" id="SSF53067">
    <property type="entry name" value="Actin-like ATPase domain"/>
    <property type="match status" value="2"/>
</dbReference>
<name>A0A9P4IBX1_9PEZI</name>
<comment type="similarity">
    <text evidence="2 8">Belongs to the hexokinase family.</text>
</comment>
<dbReference type="PROSITE" id="PS51748">
    <property type="entry name" value="HEXOKINASE_2"/>
    <property type="match status" value="1"/>
</dbReference>
<dbReference type="OrthoDB" id="419537at2759"/>
<dbReference type="PANTHER" id="PTHR19443:SF30">
    <property type="entry name" value="GLUCOKINASE-1-RELATED"/>
    <property type="match status" value="1"/>
</dbReference>
<keyword evidence="12" id="KW-1185">Reference proteome</keyword>
<evidence type="ECO:0000259" key="9">
    <source>
        <dbReference type="Pfam" id="PF00349"/>
    </source>
</evidence>
<comment type="caution">
    <text evidence="11">The sequence shown here is derived from an EMBL/GenBank/DDBJ whole genome shotgun (WGS) entry which is preliminary data.</text>
</comment>
<keyword evidence="4 8" id="KW-0547">Nucleotide-binding</keyword>
<evidence type="ECO:0000256" key="8">
    <source>
        <dbReference type="RuleBase" id="RU362007"/>
    </source>
</evidence>
<dbReference type="InterPro" id="IPR001312">
    <property type="entry name" value="Hexokinase"/>
</dbReference>
<keyword evidence="5 8" id="KW-0418">Kinase</keyword>
<dbReference type="EC" id="2.7.1.-" evidence="8"/>
<feature type="domain" description="Hexokinase N-terminal" evidence="9">
    <location>
        <begin position="16"/>
        <end position="229"/>
    </location>
</feature>
<evidence type="ECO:0000259" key="10">
    <source>
        <dbReference type="Pfam" id="PF03727"/>
    </source>
</evidence>
<sequence>MSLYSSEQECGGVISQVKRIAEEFEVSRDNIGEATRYFVKQLNDGLKRDGAPMCQIPSYVTNLPNGTETGVCLAVDLGGTNLRVCSVRLHGDSTYSLTQSKTAIPRNLMTGTSYKDLFRFIAVQVRAFMEKDHQEDLDAWSRIAKDTPLTKEYRLRHFRRLGFTFSFTFDQHALDEGTVLYWTKSFDIPDAIGRDPCAMLQEAMDELNLPLVVTALTNDTVGTLVARSYTAPGTSGTLAGAIFGTGTNGAYVERMANIAKLLNRPEFASYKPDDMMILNTEWGGFDDKLVAVPSTIYDASLDRESVNPGEQLFEKQISGMYLGELLRRILLLLLAQKPPALDMKVPPESILFVSDSIDSSLLSFVASDASPGLDIAKEVISRILGVINVSVQDAMAVRILSIAIGRRAARLSAIAIAGILIQSGRLQPVSNVKASSKPHDEDTIPAEEVIDIGVDGSLFELFPNFEEYLRLALRDIPEIGRHGERRVRIGLAKDGSGVGAALIAWSAER</sequence>
<evidence type="ECO:0000256" key="4">
    <source>
        <dbReference type="ARBA" id="ARBA00022741"/>
    </source>
</evidence>